<evidence type="ECO:0000259" key="4">
    <source>
        <dbReference type="PROSITE" id="PS51910"/>
    </source>
</evidence>
<dbReference type="Proteomes" id="UP000191672">
    <property type="component" value="Unassembled WGS sequence"/>
</dbReference>
<dbReference type="EC" id="3.2.1.14" evidence="2"/>
<evidence type="ECO:0000256" key="2">
    <source>
        <dbReference type="ARBA" id="ARBA00012729"/>
    </source>
</evidence>
<dbReference type="AlphaFoldDB" id="A0A1V6PTC5"/>
<dbReference type="SUPFAM" id="SSF54556">
    <property type="entry name" value="Chitinase insertion domain"/>
    <property type="match status" value="1"/>
</dbReference>
<proteinExistence type="inferred from homology"/>
<dbReference type="SMART" id="SM00636">
    <property type="entry name" value="Glyco_18"/>
    <property type="match status" value="1"/>
</dbReference>
<dbReference type="GO" id="GO:0008843">
    <property type="term" value="F:endochitinase activity"/>
    <property type="evidence" value="ECO:0007669"/>
    <property type="project" value="UniProtKB-EC"/>
</dbReference>
<keyword evidence="6" id="KW-1185">Reference proteome</keyword>
<dbReference type="EMBL" id="MDYN01000038">
    <property type="protein sequence ID" value="OQD80191.1"/>
    <property type="molecule type" value="Genomic_DNA"/>
</dbReference>
<dbReference type="InterPro" id="IPR001223">
    <property type="entry name" value="Glyco_hydro18_cat"/>
</dbReference>
<dbReference type="SUPFAM" id="SSF51445">
    <property type="entry name" value="(Trans)glycosidases"/>
    <property type="match status" value="1"/>
</dbReference>
<dbReference type="Gene3D" id="3.10.50.10">
    <property type="match status" value="1"/>
</dbReference>
<name>A0A1V6PTC5_9EURO</name>
<evidence type="ECO:0000256" key="1">
    <source>
        <dbReference type="ARBA" id="ARBA00008682"/>
    </source>
</evidence>
<dbReference type="InterPro" id="IPR011583">
    <property type="entry name" value="Chitinase_II/V-like_cat"/>
</dbReference>
<protein>
    <recommendedName>
        <fullName evidence="2">chitinase</fullName>
        <ecNumber evidence="2">3.2.1.14</ecNumber>
    </recommendedName>
</protein>
<reference evidence="6" key="1">
    <citation type="journal article" date="2017" name="Nat. Microbiol.">
        <title>Global analysis of biosynthetic gene clusters reveals vast potential of secondary metabolite production in Penicillium species.</title>
        <authorList>
            <person name="Nielsen J.C."/>
            <person name="Grijseels S."/>
            <person name="Prigent S."/>
            <person name="Ji B."/>
            <person name="Dainat J."/>
            <person name="Nielsen K.F."/>
            <person name="Frisvad J.C."/>
            <person name="Workman M."/>
            <person name="Nielsen J."/>
        </authorList>
    </citation>
    <scope>NUCLEOTIDE SEQUENCE [LARGE SCALE GENOMIC DNA]</scope>
    <source>
        <strain evidence="6">IBT 31811</strain>
    </source>
</reference>
<gene>
    <name evidence="5" type="ORF">PENANT_c038G04004</name>
</gene>
<comment type="caution">
    <text evidence="5">The sequence shown here is derived from an EMBL/GenBank/DDBJ whole genome shotgun (WGS) entry which is preliminary data.</text>
</comment>
<dbReference type="PROSITE" id="PS51910">
    <property type="entry name" value="GH18_2"/>
    <property type="match status" value="1"/>
</dbReference>
<feature type="region of interest" description="Disordered" evidence="3">
    <location>
        <begin position="1"/>
        <end position="22"/>
    </location>
</feature>
<organism evidence="5 6">
    <name type="scientific">Penicillium antarcticum</name>
    <dbReference type="NCBI Taxonomy" id="416450"/>
    <lineage>
        <taxon>Eukaryota</taxon>
        <taxon>Fungi</taxon>
        <taxon>Dikarya</taxon>
        <taxon>Ascomycota</taxon>
        <taxon>Pezizomycotina</taxon>
        <taxon>Eurotiomycetes</taxon>
        <taxon>Eurotiomycetidae</taxon>
        <taxon>Eurotiales</taxon>
        <taxon>Aspergillaceae</taxon>
        <taxon>Penicillium</taxon>
    </lineage>
</organism>
<dbReference type="InterPro" id="IPR017853">
    <property type="entry name" value="GH"/>
</dbReference>
<accession>A0A1V6PTC5</accession>
<sequence length="417" mass="47735">MSDEFLANPDQSPGGNKPVRHDTCSKGRYMSRVVGYYEGWSPRRRCHAFYPEQIPQGVYSHINFAFATIDPNTYKVKPSHSQDVELYSRFSILKRFDNDMKVMIAFGGWMFNNHPQTANVFSDLAASEEKQNVFITSLISFMSTYDFDGIDLDWKYPAAENRNGNPEDSKNFTKFMKRLRTELNKTPGRNELSITLPASYRYLRHFDLKGLAEYVSFFNLMSYDMHGTWDQGHNWKGALLNAHTNLTDIQSVLDLLWCNHVPGHKVVMGLAFYGRSYTTQGCTEPGCLFTSAGLPGPCSNQVGILLNNEIKDIINEKNLTPKLYKEAAVKVVTWDDQWISMDDEETFSLKANFAREQCLSGLMVWAISHDTVWAGFSRDLAKCLWGNFEMTLSAGWKMVKHRRVVHVLRAILLRPHS</sequence>
<evidence type="ECO:0000313" key="6">
    <source>
        <dbReference type="Proteomes" id="UP000191672"/>
    </source>
</evidence>
<dbReference type="GO" id="GO:0005975">
    <property type="term" value="P:carbohydrate metabolic process"/>
    <property type="evidence" value="ECO:0007669"/>
    <property type="project" value="InterPro"/>
</dbReference>
<dbReference type="Gene3D" id="3.20.20.80">
    <property type="entry name" value="Glycosidases"/>
    <property type="match status" value="1"/>
</dbReference>
<comment type="similarity">
    <text evidence="1">Belongs to the glycosyl hydrolase 18 family. Chitinase class V subfamily.</text>
</comment>
<dbReference type="InterPro" id="IPR050314">
    <property type="entry name" value="Glycosyl_Hydrlase_18"/>
</dbReference>
<dbReference type="PANTHER" id="PTHR11177">
    <property type="entry name" value="CHITINASE"/>
    <property type="match status" value="1"/>
</dbReference>
<dbReference type="STRING" id="416450.A0A1V6PTC5"/>
<evidence type="ECO:0000256" key="3">
    <source>
        <dbReference type="SAM" id="MobiDB-lite"/>
    </source>
</evidence>
<dbReference type="GO" id="GO:0008061">
    <property type="term" value="F:chitin binding"/>
    <property type="evidence" value="ECO:0007669"/>
    <property type="project" value="InterPro"/>
</dbReference>
<dbReference type="Pfam" id="PF00704">
    <property type="entry name" value="Glyco_hydro_18"/>
    <property type="match status" value="1"/>
</dbReference>
<feature type="domain" description="GH18" evidence="4">
    <location>
        <begin position="31"/>
        <end position="383"/>
    </location>
</feature>
<dbReference type="PANTHER" id="PTHR11177:SF333">
    <property type="entry name" value="CHITINASE"/>
    <property type="match status" value="1"/>
</dbReference>
<dbReference type="InterPro" id="IPR029070">
    <property type="entry name" value="Chitinase_insertion_sf"/>
</dbReference>
<evidence type="ECO:0000313" key="5">
    <source>
        <dbReference type="EMBL" id="OQD80191.1"/>
    </source>
</evidence>